<dbReference type="InterPro" id="IPR036102">
    <property type="entry name" value="OsmC/Ohrsf"/>
</dbReference>
<proteinExistence type="inferred from homology"/>
<dbReference type="PANTHER" id="PTHR33797">
    <property type="entry name" value="ORGANIC HYDROPEROXIDE RESISTANCE PROTEIN-LIKE"/>
    <property type="match status" value="1"/>
</dbReference>
<protein>
    <submittedName>
        <fullName evidence="2">Peroxiredoxin, Ohr subfamily</fullName>
    </submittedName>
</protein>
<dbReference type="Proteomes" id="UP000198598">
    <property type="component" value="Unassembled WGS sequence"/>
</dbReference>
<dbReference type="Gene3D" id="3.30.300.20">
    <property type="match status" value="1"/>
</dbReference>
<dbReference type="Pfam" id="PF02566">
    <property type="entry name" value="OsmC"/>
    <property type="match status" value="1"/>
</dbReference>
<evidence type="ECO:0000256" key="1">
    <source>
        <dbReference type="ARBA" id="ARBA00007378"/>
    </source>
</evidence>
<dbReference type="PANTHER" id="PTHR33797:SF2">
    <property type="entry name" value="ORGANIC HYDROPEROXIDE RESISTANCE PROTEIN-LIKE"/>
    <property type="match status" value="1"/>
</dbReference>
<keyword evidence="3" id="KW-1185">Reference proteome</keyword>
<dbReference type="InterPro" id="IPR019953">
    <property type="entry name" value="OHR"/>
</dbReference>
<accession>A0A1I1R506</accession>
<dbReference type="AlphaFoldDB" id="A0A1I1R506"/>
<dbReference type="STRING" id="662367.SAMN05216167_104246"/>
<evidence type="ECO:0000313" key="3">
    <source>
        <dbReference type="Proteomes" id="UP000198598"/>
    </source>
</evidence>
<gene>
    <name evidence="2" type="ORF">SAMN05216167_104246</name>
</gene>
<dbReference type="Gene3D" id="2.20.25.10">
    <property type="match status" value="1"/>
</dbReference>
<dbReference type="GO" id="GO:0006979">
    <property type="term" value="P:response to oxidative stress"/>
    <property type="evidence" value="ECO:0007669"/>
    <property type="project" value="InterPro"/>
</dbReference>
<dbReference type="NCBIfam" id="TIGR03561">
    <property type="entry name" value="organ_hyd_perox"/>
    <property type="match status" value="1"/>
</dbReference>
<dbReference type="EMBL" id="FOLQ01000004">
    <property type="protein sequence ID" value="SFD29375.1"/>
    <property type="molecule type" value="Genomic_DNA"/>
</dbReference>
<evidence type="ECO:0000313" key="2">
    <source>
        <dbReference type="EMBL" id="SFD29375.1"/>
    </source>
</evidence>
<reference evidence="2 3" key="1">
    <citation type="submission" date="2016-10" db="EMBL/GenBank/DDBJ databases">
        <authorList>
            <person name="de Groot N.N."/>
        </authorList>
    </citation>
    <scope>NUCLEOTIDE SEQUENCE [LARGE SCALE GENOMIC DNA]</scope>
    <source>
        <strain evidence="2 3">DSM 26130</strain>
    </source>
</reference>
<dbReference type="InterPro" id="IPR015946">
    <property type="entry name" value="KH_dom-like_a/b"/>
</dbReference>
<comment type="similarity">
    <text evidence="1">Belongs to the OsmC/Ohr family.</text>
</comment>
<organism evidence="2 3">
    <name type="scientific">Spirosoma endophyticum</name>
    <dbReference type="NCBI Taxonomy" id="662367"/>
    <lineage>
        <taxon>Bacteria</taxon>
        <taxon>Pseudomonadati</taxon>
        <taxon>Bacteroidota</taxon>
        <taxon>Cytophagia</taxon>
        <taxon>Cytophagales</taxon>
        <taxon>Cytophagaceae</taxon>
        <taxon>Spirosoma</taxon>
    </lineage>
</organism>
<dbReference type="SUPFAM" id="SSF82784">
    <property type="entry name" value="OsmC-like"/>
    <property type="match status" value="1"/>
</dbReference>
<name>A0A1I1R506_9BACT</name>
<sequence>MLKNSKSVRMETLYTATVSNVGGREGDVKSLDGILELDIKRPVEMHGEGGAANPEMLFAAAYSSCYNGALMAVAERRKVILPQHAVEVSISLNKDGNNMFLSGKITVKAPGMDHDQLQQLAETAHSVCPYSKAVKGNMDMKIEVMV</sequence>
<dbReference type="InterPro" id="IPR003718">
    <property type="entry name" value="OsmC/Ohr_fam"/>
</dbReference>